<evidence type="ECO:0000256" key="1">
    <source>
        <dbReference type="SAM" id="SignalP"/>
    </source>
</evidence>
<dbReference type="GeneID" id="39575181"/>
<sequence length="219" mass="23431">MRAVVVLAYLQAIVLASPMSRGQQPKSKSKGFKLVAKVTEPETDFEPSVNRYYVSAAHGGAGRGLGVLDAQSARIWYLNGTTSDILEGKANTISDGGDPPFPSGFRLAAPQDEISPVRVDMGSGTPGVQLTRPSGSSYPYLTTPSGVGSYIACNEEVPYYGKRKFSVLKYAAADVPKGCAQIDLIPQCAELPEEGSLSREAFAQEVRCYDDISPLFGER</sequence>
<keyword evidence="1" id="KW-0732">Signal</keyword>
<evidence type="ECO:0000313" key="4">
    <source>
        <dbReference type="Proteomes" id="UP000272025"/>
    </source>
</evidence>
<gene>
    <name evidence="3" type="ORF">SODALDRAFT_130963</name>
</gene>
<accession>A0A3N2PY80</accession>
<dbReference type="Proteomes" id="UP000272025">
    <property type="component" value="Unassembled WGS sequence"/>
</dbReference>
<evidence type="ECO:0000313" key="3">
    <source>
        <dbReference type="EMBL" id="ROT39491.1"/>
    </source>
</evidence>
<reference evidence="3 4" key="1">
    <citation type="journal article" date="2018" name="Mol. Ecol.">
        <title>The obligate alkalophilic soda-lake fungus Sodiomyces alkalinus has shifted to a protein diet.</title>
        <authorList>
            <person name="Grum-Grzhimaylo A.A."/>
            <person name="Falkoski D.L."/>
            <person name="van den Heuvel J."/>
            <person name="Valero-Jimenez C.A."/>
            <person name="Min B."/>
            <person name="Choi I.G."/>
            <person name="Lipzen A."/>
            <person name="Daum C.G."/>
            <person name="Aanen D.K."/>
            <person name="Tsang A."/>
            <person name="Henrissat B."/>
            <person name="Bilanenko E.N."/>
            <person name="de Vries R.P."/>
            <person name="van Kan J.A.L."/>
            <person name="Grigoriev I.V."/>
            <person name="Debets A.J.M."/>
        </authorList>
    </citation>
    <scope>NUCLEOTIDE SEQUENCE [LARGE SCALE GENOMIC DNA]</scope>
    <source>
        <strain evidence="3 4">F11</strain>
    </source>
</reference>
<dbReference type="OrthoDB" id="3518533at2759"/>
<organism evidence="3 4">
    <name type="scientific">Sodiomyces alkalinus (strain CBS 110278 / VKM F-3762 / F11)</name>
    <name type="common">Alkaliphilic filamentous fungus</name>
    <dbReference type="NCBI Taxonomy" id="1314773"/>
    <lineage>
        <taxon>Eukaryota</taxon>
        <taxon>Fungi</taxon>
        <taxon>Dikarya</taxon>
        <taxon>Ascomycota</taxon>
        <taxon>Pezizomycotina</taxon>
        <taxon>Sordariomycetes</taxon>
        <taxon>Hypocreomycetidae</taxon>
        <taxon>Glomerellales</taxon>
        <taxon>Plectosphaerellaceae</taxon>
        <taxon>Sodiomyces</taxon>
    </lineage>
</organism>
<evidence type="ECO:0000259" key="2">
    <source>
        <dbReference type="Pfam" id="PF25484"/>
    </source>
</evidence>
<dbReference type="STRING" id="1314773.A0A3N2PY80"/>
<name>A0A3N2PY80_SODAK</name>
<dbReference type="EMBL" id="ML119053">
    <property type="protein sequence ID" value="ROT39491.1"/>
    <property type="molecule type" value="Genomic_DNA"/>
</dbReference>
<protein>
    <recommendedName>
        <fullName evidence="2">DUF7907 domain-containing protein</fullName>
    </recommendedName>
</protein>
<dbReference type="AlphaFoldDB" id="A0A3N2PY80"/>
<feature type="chain" id="PRO_5018156434" description="DUF7907 domain-containing protein" evidence="1">
    <location>
        <begin position="17"/>
        <end position="219"/>
    </location>
</feature>
<dbReference type="InterPro" id="IPR057229">
    <property type="entry name" value="DUF7907"/>
</dbReference>
<keyword evidence="4" id="KW-1185">Reference proteome</keyword>
<feature type="domain" description="DUF7907" evidence="2">
    <location>
        <begin position="29"/>
        <end position="188"/>
    </location>
</feature>
<dbReference type="RefSeq" id="XP_028467297.1">
    <property type="nucleotide sequence ID" value="XM_028606703.1"/>
</dbReference>
<dbReference type="Pfam" id="PF25484">
    <property type="entry name" value="DUF7907"/>
    <property type="match status" value="1"/>
</dbReference>
<feature type="signal peptide" evidence="1">
    <location>
        <begin position="1"/>
        <end position="16"/>
    </location>
</feature>
<proteinExistence type="predicted"/>